<sequence length="119" mass="13362">MSNNFNDNLDYHIKATVFLNNSIFGPGISKIMKLVKETNSLSEAYRIMGLSSSKGWKIIKKAEKDLGFPLFVTTIGGKGGGKSNLSKEGEDLLNRYESFISELNIEGEKLFQKYFLDNK</sequence>
<name>A0ABS6E7A5_9FIRM</name>
<dbReference type="EMBL" id="JAHLPM010000010">
    <property type="protein sequence ID" value="MBU5438798.1"/>
    <property type="molecule type" value="Genomic_DNA"/>
</dbReference>
<dbReference type="RefSeq" id="WP_216520179.1">
    <property type="nucleotide sequence ID" value="NZ_JAHLPM010000010.1"/>
</dbReference>
<comment type="caution">
    <text evidence="1">The sequence shown here is derived from an EMBL/GenBank/DDBJ whole genome shotgun (WGS) entry which is preliminary data.</text>
</comment>
<accession>A0ABS6E7A5</accession>
<reference evidence="1 2" key="1">
    <citation type="submission" date="2021-06" db="EMBL/GenBank/DDBJ databases">
        <authorList>
            <person name="Sun Q."/>
            <person name="Li D."/>
        </authorList>
    </citation>
    <scope>NUCLEOTIDE SEQUENCE [LARGE SCALE GENOMIC DNA]</scope>
    <source>
        <strain evidence="1 2">MSJ-40</strain>
    </source>
</reference>
<dbReference type="PANTHER" id="PTHR30432">
    <property type="entry name" value="TRANSCRIPTIONAL REGULATOR MODE"/>
    <property type="match status" value="1"/>
</dbReference>
<gene>
    <name evidence="1" type="ORF">KQI42_12290</name>
</gene>
<evidence type="ECO:0000313" key="1">
    <source>
        <dbReference type="EMBL" id="MBU5438798.1"/>
    </source>
</evidence>
<dbReference type="Proteomes" id="UP000749471">
    <property type="component" value="Unassembled WGS sequence"/>
</dbReference>
<dbReference type="InterPro" id="IPR051815">
    <property type="entry name" value="Molybdate_resp_trans_reg"/>
</dbReference>
<dbReference type="PANTHER" id="PTHR30432:SF1">
    <property type="entry name" value="DNA-BINDING TRANSCRIPTIONAL DUAL REGULATOR MODE"/>
    <property type="match status" value="1"/>
</dbReference>
<protein>
    <submittedName>
        <fullName evidence="1">Molybdenum-binding protein</fullName>
    </submittedName>
</protein>
<evidence type="ECO:0000313" key="2">
    <source>
        <dbReference type="Proteomes" id="UP000749471"/>
    </source>
</evidence>
<keyword evidence="2" id="KW-1185">Reference proteome</keyword>
<proteinExistence type="predicted"/>
<organism evidence="1 2">
    <name type="scientific">Tissierella simiarum</name>
    <dbReference type="NCBI Taxonomy" id="2841534"/>
    <lineage>
        <taxon>Bacteria</taxon>
        <taxon>Bacillati</taxon>
        <taxon>Bacillota</taxon>
        <taxon>Tissierellia</taxon>
        <taxon>Tissierellales</taxon>
        <taxon>Tissierellaceae</taxon>
        <taxon>Tissierella</taxon>
    </lineage>
</organism>